<evidence type="ECO:0000256" key="3">
    <source>
        <dbReference type="SAM" id="SignalP"/>
    </source>
</evidence>
<comment type="caution">
    <text evidence="5">The sequence shown here is derived from an EMBL/GenBank/DDBJ whole genome shotgun (WGS) entry which is preliminary data.</text>
</comment>
<evidence type="ECO:0000313" key="5">
    <source>
        <dbReference type="EMBL" id="TXF86676.1"/>
    </source>
</evidence>
<feature type="domain" description="Sulfatase N-terminal" evidence="4">
    <location>
        <begin position="34"/>
        <end position="381"/>
    </location>
</feature>
<evidence type="ECO:0000259" key="4">
    <source>
        <dbReference type="Pfam" id="PF00884"/>
    </source>
</evidence>
<dbReference type="Gene3D" id="3.30.1120.10">
    <property type="match status" value="1"/>
</dbReference>
<dbReference type="Pfam" id="PF00884">
    <property type="entry name" value="Sulfatase"/>
    <property type="match status" value="1"/>
</dbReference>
<dbReference type="Proteomes" id="UP000321907">
    <property type="component" value="Unassembled WGS sequence"/>
</dbReference>
<dbReference type="GO" id="GO:0016787">
    <property type="term" value="F:hydrolase activity"/>
    <property type="evidence" value="ECO:0007669"/>
    <property type="project" value="UniProtKB-KW"/>
</dbReference>
<protein>
    <submittedName>
        <fullName evidence="5">Arylsulfatase</fullName>
    </submittedName>
</protein>
<organism evidence="5 6">
    <name type="scientific">Neolewinella aurantiaca</name>
    <dbReference type="NCBI Taxonomy" id="2602767"/>
    <lineage>
        <taxon>Bacteria</taxon>
        <taxon>Pseudomonadati</taxon>
        <taxon>Bacteroidota</taxon>
        <taxon>Saprospiria</taxon>
        <taxon>Saprospirales</taxon>
        <taxon>Lewinellaceae</taxon>
        <taxon>Neolewinella</taxon>
    </lineage>
</organism>
<gene>
    <name evidence="5" type="ORF">FUA23_19425</name>
</gene>
<reference evidence="5 6" key="1">
    <citation type="submission" date="2019-08" db="EMBL/GenBank/DDBJ databases">
        <title>Lewinella sp. strain SSH13 Genome sequencing and assembly.</title>
        <authorList>
            <person name="Kim I."/>
        </authorList>
    </citation>
    <scope>NUCLEOTIDE SEQUENCE [LARGE SCALE GENOMIC DNA]</scope>
    <source>
        <strain evidence="5 6">SSH13</strain>
    </source>
</reference>
<keyword evidence="6" id="KW-1185">Reference proteome</keyword>
<dbReference type="PROSITE" id="PS00523">
    <property type="entry name" value="SULFATASE_1"/>
    <property type="match status" value="1"/>
</dbReference>
<evidence type="ECO:0000256" key="1">
    <source>
        <dbReference type="ARBA" id="ARBA00008779"/>
    </source>
</evidence>
<dbReference type="PANTHER" id="PTHR43751">
    <property type="entry name" value="SULFATASE"/>
    <property type="match status" value="1"/>
</dbReference>
<evidence type="ECO:0000313" key="6">
    <source>
        <dbReference type="Proteomes" id="UP000321907"/>
    </source>
</evidence>
<comment type="similarity">
    <text evidence="1">Belongs to the sulfatase family.</text>
</comment>
<dbReference type="OrthoDB" id="9765065at2"/>
<dbReference type="InterPro" id="IPR024607">
    <property type="entry name" value="Sulfatase_CS"/>
</dbReference>
<dbReference type="EMBL" id="VOXD01000039">
    <property type="protein sequence ID" value="TXF86676.1"/>
    <property type="molecule type" value="Genomic_DNA"/>
</dbReference>
<accession>A0A5C7FMY2</accession>
<dbReference type="InterPro" id="IPR052701">
    <property type="entry name" value="GAG_Ulvan_Degrading_Sulfatases"/>
</dbReference>
<dbReference type="Gene3D" id="3.40.720.10">
    <property type="entry name" value="Alkaline Phosphatase, subunit A"/>
    <property type="match status" value="1"/>
</dbReference>
<name>A0A5C7FMY2_9BACT</name>
<dbReference type="RefSeq" id="WP_147932438.1">
    <property type="nucleotide sequence ID" value="NZ_VOXD01000039.1"/>
</dbReference>
<dbReference type="AlphaFoldDB" id="A0A5C7FMY2"/>
<sequence length="485" mass="53000">MRTYHLFCTAVVLIFTLLVSCSARPGKAVATVKPNIVYILADDLGYGDLGVYGQQKFPTPNIDALAAQGMLFTQHYSGSAVCAPARSSLMTGQHTGHTPIRGNKELPDREGQVPLPGEAITIAEVLKGAGYTTAAFGKWGLGYIGSEGDANAQGFDEFYGYNCQRMAHRYYPPHLWDNQNKVILPGNDWINTGTYAPDVIQEETLAFLEASKDQPFFAYVPLVLPHAELIEPNEEVMARFAGKFEETAWTEDQRYTSGYGPDMVPHEYTSQAMPRAAYAAMVVRMDEYVGEIMAKLEELGLAENTIVMFTSDNGPHEEGGADPAFFDSAGGLRGLKRDLYEGGIRAPFIVRWPAKVAAGSRSDHVSAFWDVMPTVADIAGVPTPKGSDGVSFLPTLTGEGQQPEHDYLYWEFPAKGGRKAVRTGDWKGVVYDLIKHPDGAIELYNLAKDPTESNNVADHHPDVVKKIRGIMAGAHQPSALFPFAK</sequence>
<dbReference type="InterPro" id="IPR017850">
    <property type="entry name" value="Alkaline_phosphatase_core_sf"/>
</dbReference>
<keyword evidence="3" id="KW-0732">Signal</keyword>
<dbReference type="SUPFAM" id="SSF53649">
    <property type="entry name" value="Alkaline phosphatase-like"/>
    <property type="match status" value="1"/>
</dbReference>
<dbReference type="CDD" id="cd16145">
    <property type="entry name" value="ARS_like"/>
    <property type="match status" value="1"/>
</dbReference>
<keyword evidence="2" id="KW-0378">Hydrolase</keyword>
<feature type="signal peptide" evidence="3">
    <location>
        <begin position="1"/>
        <end position="23"/>
    </location>
</feature>
<dbReference type="PROSITE" id="PS51257">
    <property type="entry name" value="PROKAR_LIPOPROTEIN"/>
    <property type="match status" value="1"/>
</dbReference>
<proteinExistence type="inferred from homology"/>
<evidence type="ECO:0000256" key="2">
    <source>
        <dbReference type="ARBA" id="ARBA00022801"/>
    </source>
</evidence>
<dbReference type="InterPro" id="IPR000917">
    <property type="entry name" value="Sulfatase_N"/>
</dbReference>
<dbReference type="PANTHER" id="PTHR43751:SF3">
    <property type="entry name" value="SULFATASE N-TERMINAL DOMAIN-CONTAINING PROTEIN"/>
    <property type="match status" value="1"/>
</dbReference>
<feature type="chain" id="PRO_5022938861" evidence="3">
    <location>
        <begin position="24"/>
        <end position="485"/>
    </location>
</feature>